<name>A0ABM3PY31_ACIJB</name>
<proteinExistence type="predicted"/>
<protein>
    <submittedName>
        <fullName evidence="2">Uncharacterized protein LOC128315120</fullName>
    </submittedName>
</protein>
<evidence type="ECO:0000313" key="2">
    <source>
        <dbReference type="RefSeq" id="XP_053076589.1"/>
    </source>
</evidence>
<gene>
    <name evidence="2" type="primary">LOC128315120</name>
</gene>
<reference evidence="2" key="1">
    <citation type="submission" date="2025-08" db="UniProtKB">
        <authorList>
            <consortium name="RefSeq"/>
        </authorList>
    </citation>
    <scope>IDENTIFICATION</scope>
    <source>
        <tissue evidence="2">Blood</tissue>
    </source>
</reference>
<dbReference type="GeneID" id="128315120"/>
<dbReference type="RefSeq" id="XP_053076589.1">
    <property type="nucleotide sequence ID" value="XM_053220614.1"/>
</dbReference>
<dbReference type="Proteomes" id="UP001652583">
    <property type="component" value="Chromosome C2"/>
</dbReference>
<accession>A0ABM3PY31</accession>
<evidence type="ECO:0000313" key="1">
    <source>
        <dbReference type="Proteomes" id="UP001652583"/>
    </source>
</evidence>
<keyword evidence="1" id="KW-1185">Reference proteome</keyword>
<sequence length="236" mass="25669">MLSPYSGSAPPSLWDNDNIACPRVFAESQAPGLSFLIALITKAHVFLNYRHLGSGTCCTPPRILVATLVFYSGHHGGLGHGGRPSASSPTLPGSAGELMPHGIFSDQRRIQTDGYTLPAFSHHVGSPEVRVTWASHVLCGVNQLSKRTSHCFTLLHCCFWGSQSPAKYLQGRYLSLVVLSGETRLRHILCSFPIPKYSSSSELKTNPSHFLRQFSSIMISSPPPVSKILTVLRDVS</sequence>
<organism evidence="1 2">
    <name type="scientific">Acinonyx jubatus</name>
    <name type="common">Cheetah</name>
    <dbReference type="NCBI Taxonomy" id="32536"/>
    <lineage>
        <taxon>Eukaryota</taxon>
        <taxon>Metazoa</taxon>
        <taxon>Chordata</taxon>
        <taxon>Craniata</taxon>
        <taxon>Vertebrata</taxon>
        <taxon>Euteleostomi</taxon>
        <taxon>Mammalia</taxon>
        <taxon>Eutheria</taxon>
        <taxon>Laurasiatheria</taxon>
        <taxon>Carnivora</taxon>
        <taxon>Feliformia</taxon>
        <taxon>Felidae</taxon>
        <taxon>Felinae</taxon>
        <taxon>Acinonyx</taxon>
    </lineage>
</organism>